<reference evidence="1 2" key="1">
    <citation type="submission" date="2021-06" db="EMBL/GenBank/DDBJ databases">
        <authorList>
            <person name="Kallberg Y."/>
            <person name="Tangrot J."/>
            <person name="Rosling A."/>
        </authorList>
    </citation>
    <scope>NUCLEOTIDE SEQUENCE [LARGE SCALE GENOMIC DNA]</scope>
    <source>
        <strain evidence="1 2">120-4 pot B 10/14</strain>
    </source>
</reference>
<dbReference type="Proteomes" id="UP000789901">
    <property type="component" value="Unassembled WGS sequence"/>
</dbReference>
<organism evidence="1 2">
    <name type="scientific">Gigaspora margarita</name>
    <dbReference type="NCBI Taxonomy" id="4874"/>
    <lineage>
        <taxon>Eukaryota</taxon>
        <taxon>Fungi</taxon>
        <taxon>Fungi incertae sedis</taxon>
        <taxon>Mucoromycota</taxon>
        <taxon>Glomeromycotina</taxon>
        <taxon>Glomeromycetes</taxon>
        <taxon>Diversisporales</taxon>
        <taxon>Gigasporaceae</taxon>
        <taxon>Gigaspora</taxon>
    </lineage>
</organism>
<sequence>HIKATFENEYKNEANKIKLILDLSAISTNDSKGLLQKIVNYLKNWVKF</sequence>
<accession>A0ABN7VGC2</accession>
<feature type="non-terminal residue" evidence="1">
    <location>
        <position position="1"/>
    </location>
</feature>
<proteinExistence type="predicted"/>
<evidence type="ECO:0000313" key="1">
    <source>
        <dbReference type="EMBL" id="CAG8769814.1"/>
    </source>
</evidence>
<comment type="caution">
    <text evidence="1">The sequence shown here is derived from an EMBL/GenBank/DDBJ whole genome shotgun (WGS) entry which is preliminary data.</text>
</comment>
<dbReference type="EMBL" id="CAJVQB010014647">
    <property type="protein sequence ID" value="CAG8769814.1"/>
    <property type="molecule type" value="Genomic_DNA"/>
</dbReference>
<gene>
    <name evidence="1" type="ORF">GMARGA_LOCUS18393</name>
</gene>
<keyword evidence="2" id="KW-1185">Reference proteome</keyword>
<evidence type="ECO:0000313" key="2">
    <source>
        <dbReference type="Proteomes" id="UP000789901"/>
    </source>
</evidence>
<name>A0ABN7VGC2_GIGMA</name>
<protein>
    <submittedName>
        <fullName evidence="1">8010_t:CDS:1</fullName>
    </submittedName>
</protein>